<evidence type="ECO:0000256" key="5">
    <source>
        <dbReference type="ARBA" id="ARBA00023136"/>
    </source>
</evidence>
<dbReference type="Pfam" id="PF00892">
    <property type="entry name" value="EamA"/>
    <property type="match status" value="2"/>
</dbReference>
<evidence type="ECO:0000313" key="8">
    <source>
        <dbReference type="EMBL" id="GAN79653.1"/>
    </source>
</evidence>
<feature type="transmembrane region" description="Helical" evidence="6">
    <location>
        <begin position="180"/>
        <end position="199"/>
    </location>
</feature>
<feature type="domain" description="EamA" evidence="7">
    <location>
        <begin position="4"/>
        <end position="134"/>
    </location>
</feature>
<feature type="domain" description="EamA" evidence="7">
    <location>
        <begin position="149"/>
        <end position="284"/>
    </location>
</feature>
<dbReference type="PANTHER" id="PTHR32322">
    <property type="entry name" value="INNER MEMBRANE TRANSPORTER"/>
    <property type="match status" value="1"/>
</dbReference>
<feature type="transmembrane region" description="Helical" evidence="6">
    <location>
        <begin position="211"/>
        <end position="235"/>
    </location>
</feature>
<evidence type="ECO:0000259" key="7">
    <source>
        <dbReference type="Pfam" id="PF00892"/>
    </source>
</evidence>
<feature type="transmembrane region" description="Helical" evidence="6">
    <location>
        <begin position="266"/>
        <end position="285"/>
    </location>
</feature>
<dbReference type="STRING" id="1120923.SAMN02746095_01971"/>
<dbReference type="PANTHER" id="PTHR32322:SF2">
    <property type="entry name" value="EAMA DOMAIN-CONTAINING PROTEIN"/>
    <property type="match status" value="1"/>
</dbReference>
<dbReference type="InterPro" id="IPR000620">
    <property type="entry name" value="EamA_dom"/>
</dbReference>
<gene>
    <name evidence="8" type="ORF">Aam_025_041</name>
</gene>
<feature type="transmembrane region" description="Helical" evidence="6">
    <location>
        <begin position="242"/>
        <end position="260"/>
    </location>
</feature>
<dbReference type="RefSeq" id="WP_048878132.1">
    <property type="nucleotide sequence ID" value="NZ_BANC01000025.1"/>
</dbReference>
<evidence type="ECO:0000256" key="1">
    <source>
        <dbReference type="ARBA" id="ARBA00004141"/>
    </source>
</evidence>
<feature type="transmembrane region" description="Helical" evidence="6">
    <location>
        <begin position="63"/>
        <end position="83"/>
    </location>
</feature>
<keyword evidence="4 6" id="KW-1133">Transmembrane helix</keyword>
<keyword evidence="3 6" id="KW-0812">Transmembrane</keyword>
<feature type="transmembrane region" description="Helical" evidence="6">
    <location>
        <begin position="89"/>
        <end position="105"/>
    </location>
</feature>
<feature type="transmembrane region" description="Helical" evidence="6">
    <location>
        <begin position="117"/>
        <end position="140"/>
    </location>
</feature>
<dbReference type="GO" id="GO:0016020">
    <property type="term" value="C:membrane"/>
    <property type="evidence" value="ECO:0007669"/>
    <property type="project" value="UniProtKB-SubCell"/>
</dbReference>
<protein>
    <submittedName>
        <fullName evidence="8">Transporter</fullName>
    </submittedName>
</protein>
<dbReference type="EMBL" id="BANC01000025">
    <property type="protein sequence ID" value="GAN79653.1"/>
    <property type="molecule type" value="Genomic_DNA"/>
</dbReference>
<dbReference type="Proteomes" id="UP000032668">
    <property type="component" value="Unassembled WGS sequence"/>
</dbReference>
<dbReference type="OrthoDB" id="2352272at2"/>
<dbReference type="InterPro" id="IPR050638">
    <property type="entry name" value="AA-Vitamin_Transporters"/>
</dbReference>
<name>A0A0D6PEM6_9PROT</name>
<feature type="transmembrane region" description="Helical" evidence="6">
    <location>
        <begin position="146"/>
        <end position="168"/>
    </location>
</feature>
<organism evidence="8 9">
    <name type="scientific">Acidocella aminolytica 101 = DSM 11237</name>
    <dbReference type="NCBI Taxonomy" id="1120923"/>
    <lineage>
        <taxon>Bacteria</taxon>
        <taxon>Pseudomonadati</taxon>
        <taxon>Pseudomonadota</taxon>
        <taxon>Alphaproteobacteria</taxon>
        <taxon>Acetobacterales</taxon>
        <taxon>Acidocellaceae</taxon>
        <taxon>Acidocella</taxon>
    </lineage>
</organism>
<evidence type="ECO:0000256" key="6">
    <source>
        <dbReference type="SAM" id="Phobius"/>
    </source>
</evidence>
<comment type="caution">
    <text evidence="8">The sequence shown here is derived from an EMBL/GenBank/DDBJ whole genome shotgun (WGS) entry which is preliminary data.</text>
</comment>
<dbReference type="SUPFAM" id="SSF103481">
    <property type="entry name" value="Multidrug resistance efflux transporter EmrE"/>
    <property type="match status" value="2"/>
</dbReference>
<dbReference type="InterPro" id="IPR037185">
    <property type="entry name" value="EmrE-like"/>
</dbReference>
<keyword evidence="9" id="KW-1185">Reference proteome</keyword>
<sequence length="303" mass="32025">MQAVLFTVVALAWGFTWYAIHLQLGTTPDIVSIFWRFVTAAGLLWLGLAVTKRIKPTPLCLQPWFAALGLTLFSGNFLCLYAAEHNVPSGLVAVVFSMASVFNAFNQWWFRGIRPSLRVLLGAATGCLGVVCLFGSQISAVPQGHFVQGVLLALAGTYLFSIGNLVAGKATSHGVTLPNAIARGMGWGTGLLAVVILVQGHGFLPHISRPYLGGLAYLAIIGSVVGFMAYLSLVARVGAAKAAYVTVVSPVVALTVSSLLEGYVWTLVSLTGIILVLAGNVVIFTPSWKSRLLPSLNIVASPD</sequence>
<evidence type="ECO:0000256" key="4">
    <source>
        <dbReference type="ARBA" id="ARBA00022989"/>
    </source>
</evidence>
<evidence type="ECO:0000256" key="2">
    <source>
        <dbReference type="ARBA" id="ARBA00007362"/>
    </source>
</evidence>
<feature type="transmembrane region" description="Helical" evidence="6">
    <location>
        <begin position="30"/>
        <end position="51"/>
    </location>
</feature>
<comment type="subcellular location">
    <subcellularLocation>
        <location evidence="1">Membrane</location>
        <topology evidence="1">Multi-pass membrane protein</topology>
    </subcellularLocation>
</comment>
<dbReference type="AlphaFoldDB" id="A0A0D6PEM6"/>
<comment type="similarity">
    <text evidence="2">Belongs to the EamA transporter family.</text>
</comment>
<keyword evidence="5 6" id="KW-0472">Membrane</keyword>
<evidence type="ECO:0000256" key="3">
    <source>
        <dbReference type="ARBA" id="ARBA00022692"/>
    </source>
</evidence>
<reference evidence="8 9" key="1">
    <citation type="submission" date="2012-11" db="EMBL/GenBank/DDBJ databases">
        <title>Whole genome sequence of Acidocella aminolytica 101 = DSM 11237.</title>
        <authorList>
            <person name="Azuma Y."/>
            <person name="Higashiura N."/>
            <person name="Hirakawa H."/>
            <person name="Matsushita K."/>
        </authorList>
    </citation>
    <scope>NUCLEOTIDE SEQUENCE [LARGE SCALE GENOMIC DNA]</scope>
    <source>
        <strain evidence="9">101 / DSM 11237</strain>
    </source>
</reference>
<proteinExistence type="inferred from homology"/>
<evidence type="ECO:0000313" key="9">
    <source>
        <dbReference type="Proteomes" id="UP000032668"/>
    </source>
</evidence>
<accession>A0A0D6PEM6</accession>